<evidence type="ECO:0000256" key="4">
    <source>
        <dbReference type="ARBA" id="ARBA00004496"/>
    </source>
</evidence>
<dbReference type="InterPro" id="IPR001352">
    <property type="entry name" value="RNase_HII/HIII"/>
</dbReference>
<keyword evidence="13 14" id="KW-0460">Magnesium</keyword>
<evidence type="ECO:0000256" key="9">
    <source>
        <dbReference type="ARBA" id="ARBA00022722"/>
    </source>
</evidence>
<dbReference type="Gene3D" id="3.30.310.10">
    <property type="entry name" value="TATA-Binding Protein"/>
    <property type="match status" value="1"/>
</dbReference>
<dbReference type="InterPro" id="IPR012337">
    <property type="entry name" value="RNaseH-like_sf"/>
</dbReference>
<keyword evidence="8 14" id="KW-0963">Cytoplasm</keyword>
<comment type="caution">
    <text evidence="17">The sequence shown here is derived from an EMBL/GenBank/DDBJ whole genome shotgun (WGS) entry which is preliminary data.</text>
</comment>
<evidence type="ECO:0000256" key="7">
    <source>
        <dbReference type="ARBA" id="ARBA00021407"/>
    </source>
</evidence>
<evidence type="ECO:0000256" key="13">
    <source>
        <dbReference type="ARBA" id="ARBA00022842"/>
    </source>
</evidence>
<name>J7TUS6_STRSL</name>
<dbReference type="PIRSF" id="PIRSF037748">
    <property type="entry name" value="RnhC"/>
    <property type="match status" value="1"/>
</dbReference>
<dbReference type="GO" id="GO:0004523">
    <property type="term" value="F:RNA-DNA hybrid ribonuclease activity"/>
    <property type="evidence" value="ECO:0007669"/>
    <property type="project" value="UniProtKB-UniRule"/>
</dbReference>
<comment type="catalytic activity">
    <reaction evidence="1 14 15">
        <text>Endonucleolytic cleavage to 5'-phosphomonoester.</text>
        <dbReference type="EC" id="3.1.26.4"/>
    </reaction>
</comment>
<dbReference type="InterPro" id="IPR012295">
    <property type="entry name" value="TBP_dom_sf"/>
</dbReference>
<proteinExistence type="inferred from homology"/>
<keyword evidence="10 14" id="KW-0479">Metal-binding</keyword>
<comment type="cofactor">
    <cofactor evidence="2">
        <name>Mg(2+)</name>
        <dbReference type="ChEBI" id="CHEBI:18420"/>
    </cofactor>
</comment>
<dbReference type="GO" id="GO:0003723">
    <property type="term" value="F:RNA binding"/>
    <property type="evidence" value="ECO:0007669"/>
    <property type="project" value="UniProtKB-UniRule"/>
</dbReference>
<evidence type="ECO:0000256" key="2">
    <source>
        <dbReference type="ARBA" id="ARBA00001946"/>
    </source>
</evidence>
<evidence type="ECO:0000256" key="11">
    <source>
        <dbReference type="ARBA" id="ARBA00022759"/>
    </source>
</evidence>
<dbReference type="NCBIfam" id="TIGR00716">
    <property type="entry name" value="rnhC"/>
    <property type="match status" value="1"/>
</dbReference>
<dbReference type="GO" id="GO:0000287">
    <property type="term" value="F:magnesium ion binding"/>
    <property type="evidence" value="ECO:0007669"/>
    <property type="project" value="UniProtKB-UniRule"/>
</dbReference>
<dbReference type="SUPFAM" id="SSF53098">
    <property type="entry name" value="Ribonuclease H-like"/>
    <property type="match status" value="1"/>
</dbReference>
<dbReference type="Proteomes" id="UP000006983">
    <property type="component" value="Unassembled WGS sequence"/>
</dbReference>
<dbReference type="CDD" id="cd14796">
    <property type="entry name" value="RNAse_HIII_N"/>
    <property type="match status" value="1"/>
</dbReference>
<comment type="function">
    <text evidence="3 14">Endonuclease that specifically degrades the RNA of RNA-DNA hybrids.</text>
</comment>
<evidence type="ECO:0000256" key="10">
    <source>
        <dbReference type="ARBA" id="ARBA00022723"/>
    </source>
</evidence>
<evidence type="ECO:0000256" key="15">
    <source>
        <dbReference type="PROSITE-ProRule" id="PRU01319"/>
    </source>
</evidence>
<evidence type="ECO:0000256" key="1">
    <source>
        <dbReference type="ARBA" id="ARBA00000077"/>
    </source>
</evidence>
<evidence type="ECO:0000313" key="18">
    <source>
        <dbReference type="Proteomes" id="UP000006983"/>
    </source>
</evidence>
<dbReference type="PROSITE" id="PS51975">
    <property type="entry name" value="RNASE_H_2"/>
    <property type="match status" value="1"/>
</dbReference>
<feature type="domain" description="RNase H type-2" evidence="16">
    <location>
        <begin position="109"/>
        <end position="325"/>
    </location>
</feature>
<dbReference type="GO" id="GO:0005737">
    <property type="term" value="C:cytoplasm"/>
    <property type="evidence" value="ECO:0007669"/>
    <property type="project" value="UniProtKB-SubCell"/>
</dbReference>
<protein>
    <recommendedName>
        <fullName evidence="7 14">Ribonuclease HIII</fullName>
        <shortName evidence="14">RNase HIII</shortName>
        <ecNumber evidence="6 14">3.1.26.4</ecNumber>
    </recommendedName>
</protein>
<keyword evidence="18" id="KW-1185">Reference proteome</keyword>
<comment type="cofactor">
    <cofactor evidence="14 15">
        <name>Mn(2+)</name>
        <dbReference type="ChEBI" id="CHEBI:29035"/>
    </cofactor>
    <cofactor evidence="14 15">
        <name>Mg(2+)</name>
        <dbReference type="ChEBI" id="CHEBI:18420"/>
    </cofactor>
    <text evidence="14 15">Manganese or magnesium. Binds 1 divalent metal ion per monomer in the absence of substrate. May bind a second metal ion after substrate binding.</text>
</comment>
<dbReference type="HAMAP" id="MF_00053">
    <property type="entry name" value="RNase_HIII"/>
    <property type="match status" value="1"/>
</dbReference>
<comment type="subcellular location">
    <subcellularLocation>
        <location evidence="4 14">Cytoplasm</location>
    </subcellularLocation>
</comment>
<dbReference type="GO" id="GO:0032299">
    <property type="term" value="C:ribonuclease H2 complex"/>
    <property type="evidence" value="ECO:0007669"/>
    <property type="project" value="TreeGrafter"/>
</dbReference>
<evidence type="ECO:0000256" key="12">
    <source>
        <dbReference type="ARBA" id="ARBA00022801"/>
    </source>
</evidence>
<evidence type="ECO:0000256" key="14">
    <source>
        <dbReference type="HAMAP-Rule" id="MF_00053"/>
    </source>
</evidence>
<dbReference type="Pfam" id="PF01351">
    <property type="entry name" value="RNase_HII"/>
    <property type="match status" value="1"/>
</dbReference>
<accession>J7TUS6</accession>
<keyword evidence="9 14" id="KW-0540">Nuclease</keyword>
<feature type="binding site" evidence="14 15">
    <location>
        <position position="116"/>
    </location>
    <ligand>
        <name>a divalent metal cation</name>
        <dbReference type="ChEBI" id="CHEBI:60240"/>
    </ligand>
</feature>
<evidence type="ECO:0000256" key="5">
    <source>
        <dbReference type="ARBA" id="ARBA00008378"/>
    </source>
</evidence>
<dbReference type="EMBL" id="ALIF01000006">
    <property type="protein sequence ID" value="EJO15783.1"/>
    <property type="molecule type" value="Genomic_DNA"/>
</dbReference>
<dbReference type="InterPro" id="IPR036397">
    <property type="entry name" value="RNaseH_sf"/>
</dbReference>
<dbReference type="CDD" id="cd06590">
    <property type="entry name" value="RNase_HII_bacteria_HIII_like"/>
    <property type="match status" value="1"/>
</dbReference>
<evidence type="ECO:0000256" key="8">
    <source>
        <dbReference type="ARBA" id="ARBA00022490"/>
    </source>
</evidence>
<evidence type="ECO:0000256" key="3">
    <source>
        <dbReference type="ARBA" id="ARBA00004065"/>
    </source>
</evidence>
<organism evidence="17 18">
    <name type="scientific">Streptococcus salivarius K12</name>
    <dbReference type="NCBI Taxonomy" id="1200793"/>
    <lineage>
        <taxon>Bacteria</taxon>
        <taxon>Bacillati</taxon>
        <taxon>Bacillota</taxon>
        <taxon>Bacilli</taxon>
        <taxon>Lactobacillales</taxon>
        <taxon>Streptococcaceae</taxon>
        <taxon>Streptococcus</taxon>
    </lineage>
</organism>
<keyword evidence="11 14" id="KW-0255">Endonuclease</keyword>
<dbReference type="Pfam" id="PF11858">
    <property type="entry name" value="DUF3378"/>
    <property type="match status" value="1"/>
</dbReference>
<dbReference type="GO" id="GO:0006298">
    <property type="term" value="P:mismatch repair"/>
    <property type="evidence" value="ECO:0007669"/>
    <property type="project" value="TreeGrafter"/>
</dbReference>
<evidence type="ECO:0000313" key="17">
    <source>
        <dbReference type="EMBL" id="EJO15783.1"/>
    </source>
</evidence>
<dbReference type="GO" id="GO:0043137">
    <property type="term" value="P:DNA replication, removal of RNA primer"/>
    <property type="evidence" value="ECO:0007669"/>
    <property type="project" value="TreeGrafter"/>
</dbReference>
<dbReference type="InterPro" id="IPR024567">
    <property type="entry name" value="RNase_HII/HIII_dom"/>
</dbReference>
<feature type="binding site" evidence="14 15">
    <location>
        <position position="115"/>
    </location>
    <ligand>
        <name>a divalent metal cation</name>
        <dbReference type="ChEBI" id="CHEBI:60240"/>
    </ligand>
</feature>
<comment type="similarity">
    <text evidence="5 14">Belongs to the RNase HII family. RnhC subfamily.</text>
</comment>
<dbReference type="InterPro" id="IPR004641">
    <property type="entry name" value="RNase_HIII"/>
</dbReference>
<sequence>MHFSRKIIFRDSESVKYLPILLFCAKIDFMGTIVLKMTAEQISTLQKDLASYATATKNPYASFSAKVDGISVIAYTSGKVTFQGAKPEILASRFGYQAEPEHSPDGQNLALIGSDEVGNGSYFGGLAVVASLVTPADHAFLKSLGVDDSKNLNDIKIRQIAPILKEKIPHKALLLSPRKYNEVVGDGKSHNAVSVKVALHNQAIFLLLQSGAKPDKIVIDAFTSEKNYQKYLKNERNRFDVPITLEEKAEGKYLAVAVSSIIARNLFLENLDKLSQEVGYTLPSGAGAKSDHVAAKLLQAYGDQALQATAKYHFANTKKAYQRLK</sequence>
<dbReference type="Gene3D" id="3.30.420.10">
    <property type="entry name" value="Ribonuclease H-like superfamily/Ribonuclease H"/>
    <property type="match status" value="1"/>
</dbReference>
<dbReference type="PATRIC" id="fig|1200793.3.peg.1766"/>
<evidence type="ECO:0000259" key="16">
    <source>
        <dbReference type="PROSITE" id="PS51975"/>
    </source>
</evidence>
<dbReference type="AlphaFoldDB" id="J7TUS6"/>
<keyword evidence="12 14" id="KW-0378">Hydrolase</keyword>
<reference evidence="17 18" key="1">
    <citation type="journal article" date="2012" name="J. Bacteriol.">
        <title>Genome Sequence of the Lantibiotic Bacteriocin Producer Streptococcus salivarius Strain K12.</title>
        <authorList>
            <person name="Barretto C."/>
            <person name="Alvarez-Martin P."/>
            <person name="Foata F."/>
            <person name="Renault P."/>
            <person name="Berger B."/>
        </authorList>
    </citation>
    <scope>NUCLEOTIDE SEQUENCE [LARGE SCALE GENOMIC DNA]</scope>
    <source>
        <strain evidence="17 18">K12</strain>
    </source>
</reference>
<evidence type="ECO:0000256" key="6">
    <source>
        <dbReference type="ARBA" id="ARBA00012180"/>
    </source>
</evidence>
<dbReference type="FunFam" id="3.30.420.10:FF:000047">
    <property type="entry name" value="Ribonuclease HIII"/>
    <property type="match status" value="1"/>
</dbReference>
<gene>
    <name evidence="14" type="primary">rnhC</name>
    <name evidence="17" type="ORF">RSSL_00575</name>
</gene>
<dbReference type="InterPro" id="IPR024568">
    <property type="entry name" value="RNase_HIII_N"/>
</dbReference>
<dbReference type="PANTHER" id="PTHR10954">
    <property type="entry name" value="RIBONUCLEASE H2 SUBUNIT A"/>
    <property type="match status" value="1"/>
</dbReference>
<dbReference type="EC" id="3.1.26.4" evidence="6 14"/>
<dbReference type="PANTHER" id="PTHR10954:SF23">
    <property type="entry name" value="RIBONUCLEASE"/>
    <property type="match status" value="1"/>
</dbReference>
<feature type="binding site" evidence="14 15">
    <location>
        <position position="220"/>
    </location>
    <ligand>
        <name>a divalent metal cation</name>
        <dbReference type="ChEBI" id="CHEBI:60240"/>
    </ligand>
</feature>